<feature type="transmembrane region" description="Helical" evidence="1">
    <location>
        <begin position="61"/>
        <end position="80"/>
    </location>
</feature>
<gene>
    <name evidence="2" type="ORF">SAMN05192532_104270</name>
</gene>
<organism evidence="2 3">
    <name type="scientific">Alteribacillus iranensis</name>
    <dbReference type="NCBI Taxonomy" id="930128"/>
    <lineage>
        <taxon>Bacteria</taxon>
        <taxon>Bacillati</taxon>
        <taxon>Bacillota</taxon>
        <taxon>Bacilli</taxon>
        <taxon>Bacillales</taxon>
        <taxon>Bacillaceae</taxon>
        <taxon>Alteribacillus</taxon>
    </lineage>
</organism>
<reference evidence="2 3" key="1">
    <citation type="submission" date="2016-10" db="EMBL/GenBank/DDBJ databases">
        <authorList>
            <person name="de Groot N.N."/>
        </authorList>
    </citation>
    <scope>NUCLEOTIDE SEQUENCE [LARGE SCALE GENOMIC DNA]</scope>
    <source>
        <strain evidence="2 3">DSM 23995</strain>
    </source>
</reference>
<name>A0A1I2DSE8_9BACI</name>
<keyword evidence="1" id="KW-0472">Membrane</keyword>
<dbReference type="AlphaFoldDB" id="A0A1I2DSE8"/>
<sequence length="147" mass="16661">MNPISGKKTPILVKKEFEEIEPKLSPFVKKSKILGSISVPLLLFSLGSIYFLLLTEAVNRNTIVMVVLLSFAGAVGMALLKEAMYQLKAIRDKSLEYIKGRIVKSEVLPEGAKVRYLEQLGSEETDMYHVFHEFLKHERRMNNMTAS</sequence>
<evidence type="ECO:0000313" key="2">
    <source>
        <dbReference type="EMBL" id="SFE83358.1"/>
    </source>
</evidence>
<feature type="transmembrane region" description="Helical" evidence="1">
    <location>
        <begin position="33"/>
        <end position="55"/>
    </location>
</feature>
<dbReference type="OrthoDB" id="2451415at2"/>
<dbReference type="EMBL" id="FONT01000004">
    <property type="protein sequence ID" value="SFE83358.1"/>
    <property type="molecule type" value="Genomic_DNA"/>
</dbReference>
<evidence type="ECO:0000256" key="1">
    <source>
        <dbReference type="SAM" id="Phobius"/>
    </source>
</evidence>
<evidence type="ECO:0000313" key="3">
    <source>
        <dbReference type="Proteomes" id="UP000199516"/>
    </source>
</evidence>
<keyword evidence="3" id="KW-1185">Reference proteome</keyword>
<dbReference type="Proteomes" id="UP000199516">
    <property type="component" value="Unassembled WGS sequence"/>
</dbReference>
<keyword evidence="1" id="KW-0812">Transmembrane</keyword>
<dbReference type="InterPro" id="IPR020205">
    <property type="entry name" value="Uncharacterised_YwnF_TM"/>
</dbReference>
<protein>
    <submittedName>
        <fullName evidence="2">Uncharacterized protein</fullName>
    </submittedName>
</protein>
<dbReference type="RefSeq" id="WP_091661635.1">
    <property type="nucleotide sequence ID" value="NZ_FONT01000004.1"/>
</dbReference>
<keyword evidence="1" id="KW-1133">Transmembrane helix</keyword>
<dbReference type="Pfam" id="PF17370">
    <property type="entry name" value="DUF5392"/>
    <property type="match status" value="1"/>
</dbReference>
<accession>A0A1I2DSE8</accession>
<proteinExistence type="predicted"/>